<dbReference type="EMBL" id="CP042161">
    <property type="protein sequence ID" value="QDS37884.1"/>
    <property type="molecule type" value="Genomic_DNA"/>
</dbReference>
<evidence type="ECO:0000256" key="3">
    <source>
        <dbReference type="PROSITE-ProRule" id="PRU00023"/>
    </source>
</evidence>
<feature type="repeat" description="ANK" evidence="3">
    <location>
        <begin position="74"/>
        <end position="106"/>
    </location>
</feature>
<dbReference type="PANTHER" id="PTHR24171:SF9">
    <property type="entry name" value="ANKYRIN REPEAT DOMAIN-CONTAINING PROTEIN 39"/>
    <property type="match status" value="1"/>
</dbReference>
<evidence type="ECO:0000313" key="5">
    <source>
        <dbReference type="Proteomes" id="UP000317713"/>
    </source>
</evidence>
<organism evidence="4 5">
    <name type="scientific">Brevibacillus brevis</name>
    <name type="common">Bacillus brevis</name>
    <dbReference type="NCBI Taxonomy" id="1393"/>
    <lineage>
        <taxon>Bacteria</taxon>
        <taxon>Bacillati</taxon>
        <taxon>Bacillota</taxon>
        <taxon>Bacilli</taxon>
        <taxon>Bacillales</taxon>
        <taxon>Paenibacillaceae</taxon>
        <taxon>Brevibacillus</taxon>
    </lineage>
</organism>
<evidence type="ECO:0000256" key="1">
    <source>
        <dbReference type="ARBA" id="ARBA00022737"/>
    </source>
</evidence>
<accession>A0A517IG84</accession>
<dbReference type="AlphaFoldDB" id="A0A517IG84"/>
<evidence type="ECO:0000313" key="4">
    <source>
        <dbReference type="EMBL" id="QDS37884.1"/>
    </source>
</evidence>
<dbReference type="Proteomes" id="UP000317713">
    <property type="component" value="Chromosome"/>
</dbReference>
<dbReference type="SUPFAM" id="SSF48403">
    <property type="entry name" value="Ankyrin repeat"/>
    <property type="match status" value="1"/>
</dbReference>
<reference evidence="4 5" key="1">
    <citation type="submission" date="2019-07" db="EMBL/GenBank/DDBJ databases">
        <title>Characterization of Brevibacillus brevis HK544, as a potential biocontrol agent.</title>
        <authorList>
            <person name="Kim H."/>
        </authorList>
    </citation>
    <scope>NUCLEOTIDE SEQUENCE [LARGE SCALE GENOMIC DNA]</scope>
    <source>
        <strain evidence="4 5">HK544</strain>
    </source>
</reference>
<keyword evidence="1" id="KW-0677">Repeat</keyword>
<gene>
    <name evidence="4" type="ORF">FPS98_30065</name>
</gene>
<dbReference type="InterPro" id="IPR002110">
    <property type="entry name" value="Ankyrin_rpt"/>
</dbReference>
<protein>
    <submittedName>
        <fullName evidence="4">Ankyrin repeat domain-containing protein</fullName>
    </submittedName>
</protein>
<dbReference type="PANTHER" id="PTHR24171">
    <property type="entry name" value="ANKYRIN REPEAT DOMAIN-CONTAINING PROTEIN 39-RELATED"/>
    <property type="match status" value="1"/>
</dbReference>
<dbReference type="Gene3D" id="1.25.40.20">
    <property type="entry name" value="Ankyrin repeat-containing domain"/>
    <property type="match status" value="1"/>
</dbReference>
<dbReference type="PROSITE" id="PS50088">
    <property type="entry name" value="ANK_REPEAT"/>
    <property type="match status" value="1"/>
</dbReference>
<dbReference type="PROSITE" id="PS50297">
    <property type="entry name" value="ANK_REP_REGION"/>
    <property type="match status" value="1"/>
</dbReference>
<dbReference type="RefSeq" id="WP_144619372.1">
    <property type="nucleotide sequence ID" value="NZ_CP042161.1"/>
</dbReference>
<keyword evidence="2 3" id="KW-0040">ANK repeat</keyword>
<sequence>MKKRYIFLSVFLFIFGVFFYQLTGGTAKDVPNYNSVYNESFNPREFIKSARSGDLNKVKFHIEKNIDPNVTDSDGRTALLGAVIEKQFEVVDYLLLSKADPNKKDNYEQSPLKTAMEINDKKLIELLQRNGAIE</sequence>
<proteinExistence type="predicted"/>
<dbReference type="InterPro" id="IPR036770">
    <property type="entry name" value="Ankyrin_rpt-contain_sf"/>
</dbReference>
<evidence type="ECO:0000256" key="2">
    <source>
        <dbReference type="ARBA" id="ARBA00023043"/>
    </source>
</evidence>
<dbReference type="Pfam" id="PF12796">
    <property type="entry name" value="Ank_2"/>
    <property type="match status" value="1"/>
</dbReference>
<name>A0A517IG84_BREBE</name>